<dbReference type="AlphaFoldDB" id="A0A0N8GR97"/>
<comment type="caution">
    <text evidence="1">The sequence shown here is derived from an EMBL/GenBank/DDBJ whole genome shotgun (WGS) entry which is preliminary data.</text>
</comment>
<accession>A0A0N8GR97</accession>
<evidence type="ECO:0000313" key="2">
    <source>
        <dbReference type="Proteomes" id="UP000050277"/>
    </source>
</evidence>
<gene>
    <name evidence="1" type="ORF">SE18_13300</name>
</gene>
<sequence length="361" mass="41666">MQLAYPTLRLNQQSLLNTMRQLQAKEPDSLRANEWVKLARCAYYLRDPQAASYLHQAAQQQSTTINQQFASLNFYRMAGDWAVLHTCFGNLPAKPASANQWQQATYRWAFFQALFWLGDDHKLIEYYHHEAALQAIQLAGMMTQLAEARLKRNSLQALTVAQRLATTIREERIEPWSNLPLNLWDLYELSCQLLNPPLSIDGPVLEITPNPAQRLIELLQAHQIVALEWSIYNNNDEAEEGYCCYLLADGTTRLFNQGIANQELERLVWDMTNFDWSLPGWQPYGLYRLEVASAKVHCVGQLWSQYEYAAMVESKSEWLGDLPTYPTSEHALNPDLLVVLLPNPEERMLDLARWNGEQRSY</sequence>
<dbReference type="STRING" id="70996.SE18_13300"/>
<proteinExistence type="predicted"/>
<dbReference type="RefSeq" id="WP_054534948.1">
    <property type="nucleotide sequence ID" value="NZ_LGKP01000022.1"/>
</dbReference>
<dbReference type="EMBL" id="LGKP01000022">
    <property type="protein sequence ID" value="KPL85890.1"/>
    <property type="molecule type" value="Genomic_DNA"/>
</dbReference>
<dbReference type="OrthoDB" id="9817744at2"/>
<protein>
    <submittedName>
        <fullName evidence="1">Uncharacterized protein</fullName>
    </submittedName>
</protein>
<reference evidence="1 2" key="1">
    <citation type="submission" date="2015-07" db="EMBL/GenBank/DDBJ databases">
        <title>Whole genome sequence of Herpetosiphon geysericola DSM 7119.</title>
        <authorList>
            <person name="Hemp J."/>
            <person name="Ward L.M."/>
            <person name="Pace L.A."/>
            <person name="Fischer W.W."/>
        </authorList>
    </citation>
    <scope>NUCLEOTIDE SEQUENCE [LARGE SCALE GENOMIC DNA]</scope>
    <source>
        <strain evidence="1 2">DSM 7119</strain>
    </source>
</reference>
<name>A0A0N8GR97_9CHLR</name>
<keyword evidence="2" id="KW-1185">Reference proteome</keyword>
<organism evidence="1 2">
    <name type="scientific">Herpetosiphon geysericola</name>
    <dbReference type="NCBI Taxonomy" id="70996"/>
    <lineage>
        <taxon>Bacteria</taxon>
        <taxon>Bacillati</taxon>
        <taxon>Chloroflexota</taxon>
        <taxon>Chloroflexia</taxon>
        <taxon>Herpetosiphonales</taxon>
        <taxon>Herpetosiphonaceae</taxon>
        <taxon>Herpetosiphon</taxon>
    </lineage>
</organism>
<dbReference type="Proteomes" id="UP000050277">
    <property type="component" value="Unassembled WGS sequence"/>
</dbReference>
<evidence type="ECO:0000313" key="1">
    <source>
        <dbReference type="EMBL" id="KPL85890.1"/>
    </source>
</evidence>